<gene>
    <name evidence="1" type="ORF">A3SI_10109</name>
</gene>
<dbReference type="AlphaFoldDB" id="I5C3I0"/>
<proteinExistence type="predicted"/>
<dbReference type="EMBL" id="AJYA01000021">
    <property type="protein sequence ID" value="EIM76382.1"/>
    <property type="molecule type" value="Genomic_DNA"/>
</dbReference>
<dbReference type="Proteomes" id="UP000005551">
    <property type="component" value="Unassembled WGS sequence"/>
</dbReference>
<keyword evidence="2" id="KW-1185">Reference proteome</keyword>
<sequence length="97" mass="10234">MHQVMGDGQVMLVGDLQLVAVDQLIIGQNSPCDGVFDGHHPVGHLLAGYCSGHFLEGAAFLHLHLFPKVAEGHLMVEGAGQALDGDITRAHGGELEE</sequence>
<protein>
    <submittedName>
        <fullName evidence="1">Uncharacterized protein</fullName>
    </submittedName>
</protein>
<accession>I5C3I0</accession>
<organism evidence="1 2">
    <name type="scientific">Nitritalea halalkaliphila LW7</name>
    <dbReference type="NCBI Taxonomy" id="1189621"/>
    <lineage>
        <taxon>Bacteria</taxon>
        <taxon>Pseudomonadati</taxon>
        <taxon>Bacteroidota</taxon>
        <taxon>Cytophagia</taxon>
        <taxon>Cytophagales</taxon>
        <taxon>Cyclobacteriaceae</taxon>
        <taxon>Nitritalea</taxon>
    </lineage>
</organism>
<evidence type="ECO:0000313" key="1">
    <source>
        <dbReference type="EMBL" id="EIM76382.1"/>
    </source>
</evidence>
<comment type="caution">
    <text evidence="1">The sequence shown here is derived from an EMBL/GenBank/DDBJ whole genome shotgun (WGS) entry which is preliminary data.</text>
</comment>
<dbReference type="STRING" id="1189621.A3SI_10109"/>
<name>I5C3I0_9BACT</name>
<reference evidence="1 2" key="1">
    <citation type="submission" date="2012-05" db="EMBL/GenBank/DDBJ databases">
        <title>Genome sequence of Nitritalea halalkaliphila LW7.</title>
        <authorList>
            <person name="Jangir P.K."/>
            <person name="Singh A."/>
            <person name="Shivaji S."/>
            <person name="Sharma R."/>
        </authorList>
    </citation>
    <scope>NUCLEOTIDE SEQUENCE [LARGE SCALE GENOMIC DNA]</scope>
    <source>
        <strain evidence="1 2">LW7</strain>
    </source>
</reference>
<evidence type="ECO:0000313" key="2">
    <source>
        <dbReference type="Proteomes" id="UP000005551"/>
    </source>
</evidence>